<keyword evidence="1" id="KW-1133">Transmembrane helix</keyword>
<organism evidence="2 3">
    <name type="scientific">Hyphopichia burtonii NRRL Y-1933</name>
    <dbReference type="NCBI Taxonomy" id="984485"/>
    <lineage>
        <taxon>Eukaryota</taxon>
        <taxon>Fungi</taxon>
        <taxon>Dikarya</taxon>
        <taxon>Ascomycota</taxon>
        <taxon>Saccharomycotina</taxon>
        <taxon>Pichiomycetes</taxon>
        <taxon>Debaryomycetaceae</taxon>
        <taxon>Hyphopichia</taxon>
    </lineage>
</organism>
<keyword evidence="3" id="KW-1185">Reference proteome</keyword>
<reference evidence="3" key="1">
    <citation type="submission" date="2016-05" db="EMBL/GenBank/DDBJ databases">
        <title>Comparative genomics of biotechnologically important yeasts.</title>
        <authorList>
            <consortium name="DOE Joint Genome Institute"/>
            <person name="Riley R."/>
            <person name="Haridas S."/>
            <person name="Wolfe K.H."/>
            <person name="Lopes M.R."/>
            <person name="Hittinger C.T."/>
            <person name="Goker M."/>
            <person name="Salamov A."/>
            <person name="Wisecaver J."/>
            <person name="Long T.M."/>
            <person name="Aerts A.L."/>
            <person name="Barry K."/>
            <person name="Choi C."/>
            <person name="Clum A."/>
            <person name="Coughlan A.Y."/>
            <person name="Deshpande S."/>
            <person name="Douglass A.P."/>
            <person name="Hanson S.J."/>
            <person name="Klenk H.-P."/>
            <person name="Labutti K."/>
            <person name="Lapidus A."/>
            <person name="Lindquist E."/>
            <person name="Lipzen A."/>
            <person name="Meier-Kolthoff J.P."/>
            <person name="Ohm R.A."/>
            <person name="Otillar R.P."/>
            <person name="Pangilinan J."/>
            <person name="Peng Y."/>
            <person name="Rokas A."/>
            <person name="Rosa C.A."/>
            <person name="Scheuner C."/>
            <person name="Sibirny A.A."/>
            <person name="Slot J.C."/>
            <person name="Stielow J.B."/>
            <person name="Sun H."/>
            <person name="Kurtzman C.P."/>
            <person name="Blackwell M."/>
            <person name="Grigoriev I.V."/>
            <person name="Jeffries T.W."/>
        </authorList>
    </citation>
    <scope>NUCLEOTIDE SEQUENCE [LARGE SCALE GENOMIC DNA]</scope>
    <source>
        <strain evidence="3">NRRL Y-1933</strain>
    </source>
</reference>
<evidence type="ECO:0000313" key="2">
    <source>
        <dbReference type="EMBL" id="ODV68929.1"/>
    </source>
</evidence>
<gene>
    <name evidence="2" type="ORF">HYPBUDRAFT_106251</name>
</gene>
<dbReference type="Proteomes" id="UP000095085">
    <property type="component" value="Unassembled WGS sequence"/>
</dbReference>
<evidence type="ECO:0000256" key="1">
    <source>
        <dbReference type="SAM" id="Phobius"/>
    </source>
</evidence>
<proteinExistence type="predicted"/>
<sequence>MFSRSFRSIRPLINKRFQSHAAEASSVKPSTFTNKYNFDINPPQVHHYWNYYNGAALVLFCPAFLAVAYLFQYTGSNLEGYDGFIQYADSENSPLKTLKFGETQQPARK</sequence>
<dbReference type="OrthoDB" id="4073665at2759"/>
<protein>
    <submittedName>
        <fullName evidence="2">Uncharacterized protein</fullName>
    </submittedName>
</protein>
<dbReference type="RefSeq" id="XP_020077996.1">
    <property type="nucleotide sequence ID" value="XM_020218471.1"/>
</dbReference>
<evidence type="ECO:0000313" key="3">
    <source>
        <dbReference type="Proteomes" id="UP000095085"/>
    </source>
</evidence>
<dbReference type="AlphaFoldDB" id="A0A1E4RNU6"/>
<keyword evidence="1" id="KW-0812">Transmembrane</keyword>
<feature type="transmembrane region" description="Helical" evidence="1">
    <location>
        <begin position="51"/>
        <end position="71"/>
    </location>
</feature>
<name>A0A1E4RNU6_9ASCO</name>
<accession>A0A1E4RNU6</accession>
<keyword evidence="1" id="KW-0472">Membrane</keyword>
<dbReference type="GeneID" id="30993021"/>
<dbReference type="STRING" id="984485.A0A1E4RNU6"/>
<dbReference type="EMBL" id="KV454539">
    <property type="protein sequence ID" value="ODV68929.1"/>
    <property type="molecule type" value="Genomic_DNA"/>
</dbReference>